<dbReference type="InterPro" id="IPR036909">
    <property type="entry name" value="Cyt_c-like_dom_sf"/>
</dbReference>
<organism evidence="6 7">
    <name type="scientific">Urechidicola vernalis</name>
    <dbReference type="NCBI Taxonomy" id="3075600"/>
    <lineage>
        <taxon>Bacteria</taxon>
        <taxon>Pseudomonadati</taxon>
        <taxon>Bacteroidota</taxon>
        <taxon>Flavobacteriia</taxon>
        <taxon>Flavobacteriales</taxon>
        <taxon>Flavobacteriaceae</taxon>
        <taxon>Urechidicola</taxon>
    </lineage>
</organism>
<dbReference type="RefSeq" id="WP_311593935.1">
    <property type="nucleotide sequence ID" value="NZ_JAVRHV010000006.1"/>
</dbReference>
<dbReference type="Pfam" id="PF13442">
    <property type="entry name" value="Cytochrome_CBB3"/>
    <property type="match status" value="1"/>
</dbReference>
<keyword evidence="1" id="KW-0349">Heme</keyword>
<sequence length="119" mass="13027">MKKINLALVVFISIVYFSCSNDSTEDLNPPIPVDINYTNDIKPIMESHCNNCHGAPPTNGAPVSLTTYDEVKNETQNGELIDRIERPQGTAGVMPPGGSTLTSAQIQTIKDWMTEGFKE</sequence>
<dbReference type="SUPFAM" id="SSF46626">
    <property type="entry name" value="Cytochrome c"/>
    <property type="match status" value="1"/>
</dbReference>
<feature type="chain" id="PRO_5047061233" evidence="4">
    <location>
        <begin position="22"/>
        <end position="119"/>
    </location>
</feature>
<proteinExistence type="predicted"/>
<dbReference type="Proteomes" id="UP001252186">
    <property type="component" value="Unassembled WGS sequence"/>
</dbReference>
<reference evidence="6 7" key="1">
    <citation type="submission" date="2023-09" db="EMBL/GenBank/DDBJ databases">
        <authorList>
            <person name="Rey-Velasco X."/>
        </authorList>
    </citation>
    <scope>NUCLEOTIDE SEQUENCE [LARGE SCALE GENOMIC DNA]</scope>
    <source>
        <strain evidence="6 7">P050</strain>
    </source>
</reference>
<dbReference type="Gene3D" id="1.10.760.10">
    <property type="entry name" value="Cytochrome c-like domain"/>
    <property type="match status" value="1"/>
</dbReference>
<accession>A0ABU2Y6M3</accession>
<keyword evidence="7" id="KW-1185">Reference proteome</keyword>
<evidence type="ECO:0000256" key="2">
    <source>
        <dbReference type="ARBA" id="ARBA00022723"/>
    </source>
</evidence>
<keyword evidence="3" id="KW-0408">Iron</keyword>
<comment type="caution">
    <text evidence="6">The sequence shown here is derived from an EMBL/GenBank/DDBJ whole genome shotgun (WGS) entry which is preliminary data.</text>
</comment>
<name>A0ABU2Y6M3_9FLAO</name>
<keyword evidence="4" id="KW-0732">Signal</keyword>
<evidence type="ECO:0000259" key="5">
    <source>
        <dbReference type="Pfam" id="PF13442"/>
    </source>
</evidence>
<keyword evidence="2" id="KW-0479">Metal-binding</keyword>
<evidence type="ECO:0000256" key="1">
    <source>
        <dbReference type="ARBA" id="ARBA00022617"/>
    </source>
</evidence>
<feature type="signal peptide" evidence="4">
    <location>
        <begin position="1"/>
        <end position="21"/>
    </location>
</feature>
<gene>
    <name evidence="6" type="ORF">RM519_11370</name>
</gene>
<evidence type="ECO:0000313" key="7">
    <source>
        <dbReference type="Proteomes" id="UP001252186"/>
    </source>
</evidence>
<feature type="domain" description="Cytochrome c" evidence="5">
    <location>
        <begin position="41"/>
        <end position="113"/>
    </location>
</feature>
<dbReference type="InterPro" id="IPR009056">
    <property type="entry name" value="Cyt_c-like_dom"/>
</dbReference>
<dbReference type="EMBL" id="JAVRHV010000006">
    <property type="protein sequence ID" value="MDT0553848.1"/>
    <property type="molecule type" value="Genomic_DNA"/>
</dbReference>
<evidence type="ECO:0000313" key="6">
    <source>
        <dbReference type="EMBL" id="MDT0553848.1"/>
    </source>
</evidence>
<evidence type="ECO:0000256" key="3">
    <source>
        <dbReference type="ARBA" id="ARBA00023004"/>
    </source>
</evidence>
<evidence type="ECO:0000256" key="4">
    <source>
        <dbReference type="SAM" id="SignalP"/>
    </source>
</evidence>
<protein>
    <submittedName>
        <fullName evidence="6">Cytochrome c</fullName>
    </submittedName>
</protein>